<protein>
    <submittedName>
        <fullName evidence="1">RxLR effector candidate protein</fullName>
    </submittedName>
</protein>
<name>A0A090BBF7_HYAAE</name>
<reference evidence="1" key="1">
    <citation type="journal article" date="2014" name="PLoS Pathog.">
        <title>Expression profiling during Arabidopsis/downy mildew interaction reveals a highly-expressed effector that attenuates responses to salicylic acid.</title>
        <authorList>
            <person name="Asai S."/>
            <person name="Rallapalli G."/>
            <person name="Piquerez S.J.M."/>
            <person name="Caillaud M.C."/>
            <person name="Furzer O.J."/>
            <person name="Ishaque N."/>
            <person name="Wirthmueller L."/>
            <person name="Fabro G."/>
            <person name="Shirasu K."/>
            <person name="Jones J.D.G."/>
        </authorList>
    </citation>
    <scope>NUCLEOTIDE SEQUENCE</scope>
    <source>
        <strain evidence="1">Emoy2</strain>
    </source>
</reference>
<gene>
    <name evidence="1" type="primary">HaRxLL38b</name>
</gene>
<dbReference type="AlphaFoldDB" id="A0A090BBF7"/>
<organism evidence="1">
    <name type="scientific">Hyaloperonospora arabidopsidis (strain Emoy2)</name>
    <name type="common">Downy mildew agent</name>
    <name type="synonym">Peronospora arabidopsidis</name>
    <dbReference type="NCBI Taxonomy" id="559515"/>
    <lineage>
        <taxon>Eukaryota</taxon>
        <taxon>Sar</taxon>
        <taxon>Stramenopiles</taxon>
        <taxon>Oomycota</taxon>
        <taxon>Peronosporomycetes</taxon>
        <taxon>Peronosporales</taxon>
        <taxon>Peronosporaceae</taxon>
        <taxon>Hyaloperonospora</taxon>
    </lineage>
</organism>
<proteinExistence type="evidence at transcript level"/>
<feature type="non-terminal residue" evidence="1">
    <location>
        <position position="1"/>
    </location>
</feature>
<dbReference type="EMBL" id="AB922341">
    <property type="protein sequence ID" value="BAP68917.1"/>
    <property type="molecule type" value="mRNA"/>
</dbReference>
<feature type="non-terminal residue" evidence="1">
    <location>
        <position position="453"/>
    </location>
</feature>
<sequence length="453" mass="51727">VLGGEKNVASFVGEAKMNVEMKNGAEKLERLLIQNWQGKNIHPVNLLKLLEMNGEFAEGLMIPMLETVEEYVTAFNSKHPGSKFSLFVYARKHYKDEPLLNAVIAARHEYGGSSIAKIAEQWQKLLLEKWHVEKKTVADVVKLLIDGQEEALTLRLEACEEYIKLFEDVTSIDKTLIETLTKVLGGEKNVASFVGEAKMNVEMKNGAEKLEGLLIQKWQGKNIHPMNLFRRLEMDKNAEDLMSPMLETVVKYVAAFNSKHPGPMFSLFVHARDLYKDEPLVNAVIAARQNHRGSFTAMIAEQWQNKLLKDWLDDEQSVDKVAVFLQLHGVRFAKPLVEKRLEVLSDYVKQCNEKSLRQDTDLSSGKQSGGGDIAFAVWLSKAIDEMTIKPSSIERYRNELFTRWDEANVSLTTLRDQLSKVEESDLAHVESIVSHYETFLHYKKPKRRRKAKH</sequence>
<evidence type="ECO:0000313" key="1">
    <source>
        <dbReference type="EMBL" id="BAP68917.1"/>
    </source>
</evidence>
<accession>A0A090BBF7</accession>